<proteinExistence type="predicted"/>
<dbReference type="Proteomes" id="UP000522163">
    <property type="component" value="Unassembled WGS sequence"/>
</dbReference>
<evidence type="ECO:0000313" key="3">
    <source>
        <dbReference type="EMBL" id="MBF1273392.1"/>
    </source>
</evidence>
<comment type="caution">
    <text evidence="2">The sequence shown here is derived from an EMBL/GenBank/DDBJ whole genome shotgun (WGS) entry which is preliminary data.</text>
</comment>
<dbReference type="InterPro" id="IPR037284">
    <property type="entry name" value="SUF_FeS_clus_asmbl_SufBD_sf"/>
</dbReference>
<feature type="domain" description="SUF system FeS cluster assembly SufBD core" evidence="1">
    <location>
        <begin position="95"/>
        <end position="321"/>
    </location>
</feature>
<dbReference type="RefSeq" id="WP_183684754.1">
    <property type="nucleotide sequence ID" value="NZ_CAUTEG010000042.1"/>
</dbReference>
<protein>
    <submittedName>
        <fullName evidence="2">Fe-S cluster assembly scaffold protein SufB</fullName>
    </submittedName>
    <submittedName>
        <fullName evidence="3">SufD family Fe-S cluster assembly protein</fullName>
    </submittedName>
</protein>
<dbReference type="EMBL" id="JACHHH010000014">
    <property type="protein sequence ID" value="MBB6042267.1"/>
    <property type="molecule type" value="Genomic_DNA"/>
</dbReference>
<dbReference type="GeneID" id="85015775"/>
<dbReference type="SUPFAM" id="SSF101960">
    <property type="entry name" value="Stabilizer of iron transporter SufD"/>
    <property type="match status" value="1"/>
</dbReference>
<accession>A0A7W9SHW7</accession>
<evidence type="ECO:0000313" key="2">
    <source>
        <dbReference type="EMBL" id="MBB6042267.1"/>
    </source>
</evidence>
<dbReference type="PANTHER" id="PTHR43575:SF1">
    <property type="entry name" value="PROTEIN ABCI7, CHLOROPLASTIC"/>
    <property type="match status" value="1"/>
</dbReference>
<organism evidence="2 4">
    <name type="scientific">Oribacterium sinus</name>
    <dbReference type="NCBI Taxonomy" id="237576"/>
    <lineage>
        <taxon>Bacteria</taxon>
        <taxon>Bacillati</taxon>
        <taxon>Bacillota</taxon>
        <taxon>Clostridia</taxon>
        <taxon>Lachnospirales</taxon>
        <taxon>Lachnospiraceae</taxon>
        <taxon>Oribacterium</taxon>
    </lineage>
</organism>
<dbReference type="Proteomes" id="UP000775770">
    <property type="component" value="Unassembled WGS sequence"/>
</dbReference>
<dbReference type="GO" id="GO:0016226">
    <property type="term" value="P:iron-sulfur cluster assembly"/>
    <property type="evidence" value="ECO:0007669"/>
    <property type="project" value="InterPro"/>
</dbReference>
<dbReference type="AlphaFoldDB" id="A0A7W9SHW7"/>
<name>A0A7W9SHW7_9FIRM</name>
<dbReference type="InterPro" id="IPR055346">
    <property type="entry name" value="Fe-S_cluster_assembly_SufBD"/>
</dbReference>
<dbReference type="InterPro" id="IPR000825">
    <property type="entry name" value="SUF_FeS_clus_asmbl_SufBD_core"/>
</dbReference>
<evidence type="ECO:0000313" key="4">
    <source>
        <dbReference type="Proteomes" id="UP000522163"/>
    </source>
</evidence>
<dbReference type="PANTHER" id="PTHR43575">
    <property type="entry name" value="PROTEIN ABCI7, CHLOROPLASTIC"/>
    <property type="match status" value="1"/>
</dbReference>
<reference evidence="2 4" key="2">
    <citation type="submission" date="2020-08" db="EMBL/GenBank/DDBJ databases">
        <title>Genomic Encyclopedia of Type Strains, Phase IV (KMG-IV): sequencing the most valuable type-strain genomes for metagenomic binning, comparative biology and taxonomic classification.</title>
        <authorList>
            <person name="Goeker M."/>
        </authorList>
    </citation>
    <scope>NUCLEOTIDE SEQUENCE [LARGE SCALE GENOMIC DNA]</scope>
    <source>
        <strain evidence="2 4">DSM 17245</strain>
    </source>
</reference>
<sequence length="351" mass="39657">MRTEELIINKMPVPTFRWLKMNESKIKIEGAFQSFTPEIEEEATRGEGDFSRVVSGLGEELAGLAKEDGCESTGYRIKKGEAKAPMIMHFLYESKENQHSSFCFYLEEGAKLTLFLHRESEEKAEGSAYLQEKFILEKNAELNLILVSKFGDAFQSYDDLSLQLQESSKVKLSAIHLCGKSAHIGYRADLLGNRSEAEMHLGYFLEKQERADYNLLVNHFGKKSESHIYCDGVLRGEAFKIFRGTIDLKHGAKGACGNEQENVLLMDDNVVNQTIPVILCDEDDVEGNHGATIGRLDEDSVFYMQSRGMDLESTYELMAEARMENVIHSISDKSIQAYIEETIRGKGKEEE</sequence>
<reference evidence="3" key="1">
    <citation type="submission" date="2020-04" db="EMBL/GenBank/DDBJ databases">
        <title>Deep metagenomics examines the oral microbiome during advanced dental caries in children, revealing novel taxa and co-occurrences with host molecules.</title>
        <authorList>
            <person name="Baker J.L."/>
            <person name="Morton J.T."/>
            <person name="Dinis M."/>
            <person name="Alvarez R."/>
            <person name="Tran N.C."/>
            <person name="Knight R."/>
            <person name="Edlund A."/>
        </authorList>
    </citation>
    <scope>NUCLEOTIDE SEQUENCE</scope>
    <source>
        <strain evidence="3">JCVI_38_bin.19</strain>
    </source>
</reference>
<gene>
    <name evidence="2" type="ORF">HNQ46_002263</name>
    <name evidence="3" type="ORF">HXM90_08275</name>
</gene>
<dbReference type="EMBL" id="JABZRA010000138">
    <property type="protein sequence ID" value="MBF1273392.1"/>
    <property type="molecule type" value="Genomic_DNA"/>
</dbReference>
<evidence type="ECO:0000259" key="1">
    <source>
        <dbReference type="Pfam" id="PF01458"/>
    </source>
</evidence>
<dbReference type="Pfam" id="PF01458">
    <property type="entry name" value="SUFBD_core"/>
    <property type="match status" value="1"/>
</dbReference>